<dbReference type="InterPro" id="IPR007351">
    <property type="entry name" value="YjbR"/>
</dbReference>
<sequence>MKENPVIGRLLAYVRKNYKEPWDAPFSAPSDAIALRHAENRKWYRLVSSASRRQLGLEGDPDEKLDILNVKLDPAFADVMRQQDGILPGYHMNHSLWTTVLLDGTVPEETIYRLLDMSYQATLPKKKTRKKAR</sequence>
<accession>A0A7X2P805</accession>
<proteinExistence type="predicted"/>
<dbReference type="InterPro" id="IPR038056">
    <property type="entry name" value="YjbR-like_sf"/>
</dbReference>
<dbReference type="EMBL" id="VUMV01000002">
    <property type="protein sequence ID" value="MST81486.1"/>
    <property type="molecule type" value="Genomic_DNA"/>
</dbReference>
<organism evidence="1 2">
    <name type="scientific">Bilifractor porci</name>
    <dbReference type="NCBI Taxonomy" id="2606636"/>
    <lineage>
        <taxon>Bacteria</taxon>
        <taxon>Bacillati</taxon>
        <taxon>Bacillota</taxon>
        <taxon>Clostridia</taxon>
        <taxon>Lachnospirales</taxon>
        <taxon>Lachnospiraceae</taxon>
        <taxon>Bilifractor</taxon>
    </lineage>
</organism>
<dbReference type="RefSeq" id="WP_154457290.1">
    <property type="nucleotide sequence ID" value="NZ_VUMV01000002.1"/>
</dbReference>
<dbReference type="GO" id="GO:0003677">
    <property type="term" value="F:DNA binding"/>
    <property type="evidence" value="ECO:0007669"/>
    <property type="project" value="UniProtKB-KW"/>
</dbReference>
<protein>
    <submittedName>
        <fullName evidence="1">MmcQ/YjbR family DNA-binding protein</fullName>
    </submittedName>
</protein>
<evidence type="ECO:0000313" key="1">
    <source>
        <dbReference type="EMBL" id="MST81486.1"/>
    </source>
</evidence>
<dbReference type="InterPro" id="IPR058532">
    <property type="entry name" value="YjbR/MT2646/Rv2570-like"/>
</dbReference>
<dbReference type="Proteomes" id="UP000466864">
    <property type="component" value="Unassembled WGS sequence"/>
</dbReference>
<evidence type="ECO:0000313" key="2">
    <source>
        <dbReference type="Proteomes" id="UP000466864"/>
    </source>
</evidence>
<dbReference type="PANTHER" id="PTHR35145:SF1">
    <property type="entry name" value="CYTOPLASMIC PROTEIN"/>
    <property type="match status" value="1"/>
</dbReference>
<dbReference type="SUPFAM" id="SSF142906">
    <property type="entry name" value="YjbR-like"/>
    <property type="match status" value="1"/>
</dbReference>
<name>A0A7X2P805_9FIRM</name>
<comment type="caution">
    <text evidence="1">The sequence shown here is derived from an EMBL/GenBank/DDBJ whole genome shotgun (WGS) entry which is preliminary data.</text>
</comment>
<gene>
    <name evidence="1" type="ORF">FYJ60_04060</name>
</gene>
<dbReference type="AlphaFoldDB" id="A0A7X2P805"/>
<keyword evidence="2" id="KW-1185">Reference proteome</keyword>
<keyword evidence="1" id="KW-0238">DNA-binding</keyword>
<dbReference type="Pfam" id="PF04237">
    <property type="entry name" value="YjbR"/>
    <property type="match status" value="1"/>
</dbReference>
<reference evidence="1 2" key="1">
    <citation type="submission" date="2019-08" db="EMBL/GenBank/DDBJ databases">
        <title>In-depth cultivation of the pig gut microbiome towards novel bacterial diversity and tailored functional studies.</title>
        <authorList>
            <person name="Wylensek D."/>
            <person name="Hitch T.C.A."/>
            <person name="Clavel T."/>
        </authorList>
    </citation>
    <scope>NUCLEOTIDE SEQUENCE [LARGE SCALE GENOMIC DNA]</scope>
    <source>
        <strain evidence="1 2">Oil+RF-744-WCA-WT-13</strain>
    </source>
</reference>
<dbReference type="PANTHER" id="PTHR35145">
    <property type="entry name" value="CYTOPLASMIC PROTEIN-RELATED"/>
    <property type="match status" value="1"/>
</dbReference>
<dbReference type="Gene3D" id="3.90.1150.30">
    <property type="match status" value="1"/>
</dbReference>